<sequence length="63" mass="6795">TSTVNLQTVGSYNLKAYVAVAGDGDVLNDTIVSTINSGFAQPLNQAFPFYYNDFEGATNNWVT</sequence>
<dbReference type="RefSeq" id="WP_160634110.1">
    <property type="nucleotide sequence ID" value="NZ_WWNE01000012.1"/>
</dbReference>
<gene>
    <name evidence="1" type="ORF">GQN54_13655</name>
</gene>
<keyword evidence="2" id="KW-1185">Reference proteome</keyword>
<feature type="non-terminal residue" evidence="1">
    <location>
        <position position="1"/>
    </location>
</feature>
<protein>
    <submittedName>
        <fullName evidence="1">Uncharacterized protein</fullName>
    </submittedName>
</protein>
<comment type="caution">
    <text evidence="1">The sequence shown here is derived from an EMBL/GenBank/DDBJ whole genome shotgun (WGS) entry which is preliminary data.</text>
</comment>
<accession>A0A6N9NPF4</accession>
<organism evidence="1 2">
    <name type="scientific">Acidiluteibacter ferrifornacis</name>
    <dbReference type="NCBI Taxonomy" id="2692424"/>
    <lineage>
        <taxon>Bacteria</taxon>
        <taxon>Pseudomonadati</taxon>
        <taxon>Bacteroidota</taxon>
        <taxon>Flavobacteriia</taxon>
        <taxon>Flavobacteriales</taxon>
        <taxon>Cryomorphaceae</taxon>
        <taxon>Acidiluteibacter</taxon>
    </lineage>
</organism>
<dbReference type="AlphaFoldDB" id="A0A6N9NPF4"/>
<feature type="non-terminal residue" evidence="1">
    <location>
        <position position="63"/>
    </location>
</feature>
<dbReference type="EMBL" id="WWNE01000012">
    <property type="protein sequence ID" value="NBG67170.1"/>
    <property type="molecule type" value="Genomic_DNA"/>
</dbReference>
<reference evidence="1 2" key="1">
    <citation type="submission" date="2019-12" db="EMBL/GenBank/DDBJ databases">
        <authorList>
            <person name="Zhao J."/>
        </authorList>
    </citation>
    <scope>NUCLEOTIDE SEQUENCE [LARGE SCALE GENOMIC DNA]</scope>
    <source>
        <strain evidence="1 2">S-15</strain>
    </source>
</reference>
<dbReference type="Proteomes" id="UP000470771">
    <property type="component" value="Unassembled WGS sequence"/>
</dbReference>
<evidence type="ECO:0000313" key="2">
    <source>
        <dbReference type="Proteomes" id="UP000470771"/>
    </source>
</evidence>
<evidence type="ECO:0000313" key="1">
    <source>
        <dbReference type="EMBL" id="NBG67170.1"/>
    </source>
</evidence>
<proteinExistence type="predicted"/>
<name>A0A6N9NPF4_9FLAO</name>